<dbReference type="Proteomes" id="UP000199752">
    <property type="component" value="Chromosome 4"/>
</dbReference>
<dbReference type="VEuPathDB" id="CryptoDB:CHUDEA4_50"/>
<dbReference type="EMBL" id="LN877950">
    <property type="protein sequence ID" value="CUV05384.1"/>
    <property type="molecule type" value="Genomic_DNA"/>
</dbReference>
<dbReference type="VEuPathDB" id="CryptoDB:ChTU502y2012_326g0035"/>
<sequence>MVYPDDEEFRLRIIDARMVAKEIRKERNKKLKEFNNDGIYDKVFGFNIPVRPDVKELLEMKRLNELILPPRWDPLDGRLDHEFDHARYIKIRKQFEDILPIAGTSIISSEEVERNFMKWYNEGLSIESSKRYNHTSMVGSKYIIDGESEVKDFTFQSRNGKNMSVQNNRQEKSKSLSQKKNK</sequence>
<accession>A0A0S4TES0</accession>
<reference evidence="3 4" key="1">
    <citation type="submission" date="2014-11" db="EMBL/GenBank/DDBJ databases">
        <title>Comparative genomic analysis of Cryptosporidium hominis reveals occurrence of genetic recombination in virulent subtypes.</title>
        <authorList>
            <person name="Guo Y."/>
            <person name="Tang K."/>
            <person name="Frace M."/>
            <person name="Li N."/>
            <person name="Roellig D.M."/>
            <person name="Sammons S."/>
            <person name="Knipe K."/>
            <person name="Rowe L."/>
            <person name="Feng Y."/>
            <person name="Xiao L."/>
        </authorList>
    </citation>
    <scope>NUCLEOTIDE SEQUENCE [LARGE SCALE GENOMIC DNA]</scope>
    <source>
        <strain evidence="3">30976</strain>
    </source>
</reference>
<organism evidence="2">
    <name type="scientific">Cryptosporidium hominis</name>
    <dbReference type="NCBI Taxonomy" id="237895"/>
    <lineage>
        <taxon>Eukaryota</taxon>
        <taxon>Sar</taxon>
        <taxon>Alveolata</taxon>
        <taxon>Apicomplexa</taxon>
        <taxon>Conoidasida</taxon>
        <taxon>Coccidia</taxon>
        <taxon>Eucoccidiorida</taxon>
        <taxon>Eimeriorina</taxon>
        <taxon>Cryptosporidiidae</taxon>
        <taxon>Cryptosporidium</taxon>
    </lineage>
</organism>
<dbReference type="AlphaFoldDB" id="A0A0S4TES0"/>
<evidence type="ECO:0000313" key="3">
    <source>
        <dbReference type="EMBL" id="PPS93129.1"/>
    </source>
</evidence>
<dbReference type="VEuPathDB" id="CryptoDB:GY17_00003225"/>
<evidence type="ECO:0000313" key="4">
    <source>
        <dbReference type="Proteomes" id="UP001429100"/>
    </source>
</evidence>
<name>A0A0S4TES0_CRYHO</name>
<evidence type="ECO:0000313" key="2">
    <source>
        <dbReference type="EMBL" id="CUV05384.1"/>
    </source>
</evidence>
<dbReference type="VEuPathDB" id="CryptoDB:Chro.40018"/>
<keyword evidence="4" id="KW-1185">Reference proteome</keyword>
<feature type="compositionally biased region" description="Polar residues" evidence="1">
    <location>
        <begin position="156"/>
        <end position="168"/>
    </location>
</feature>
<reference evidence="2" key="2">
    <citation type="submission" date="2015-08" db="EMBL/GenBank/DDBJ databases">
        <authorList>
            <person name="Babu N.S."/>
            <person name="Beckwith C.J."/>
            <person name="Beseler K.G."/>
            <person name="Brison A."/>
            <person name="Carone J.V."/>
            <person name="Caskin T.P."/>
            <person name="Diamond M."/>
            <person name="Durham M.E."/>
            <person name="Foxe J.M."/>
            <person name="Go M."/>
            <person name="Henderson B.A."/>
            <person name="Jones I.B."/>
            <person name="McGettigan J.A."/>
            <person name="Micheletti S.J."/>
            <person name="Nasrallah M.E."/>
            <person name="Ortiz D."/>
            <person name="Piller C.R."/>
            <person name="Privatt S.R."/>
            <person name="Schneider S.L."/>
            <person name="Sharp S."/>
            <person name="Smith T.C."/>
            <person name="Stanton J.D."/>
            <person name="Ullery H.E."/>
            <person name="Wilson R.J."/>
            <person name="Serrano M.G."/>
            <person name="Buck G."/>
            <person name="Lee V."/>
            <person name="Wang Y."/>
            <person name="Carvalho R."/>
            <person name="Voegtly L."/>
            <person name="Shi R."/>
            <person name="Duckworth R."/>
            <person name="Johnson A."/>
            <person name="Loviza R."/>
            <person name="Walstead R."/>
            <person name="Shah Z."/>
            <person name="Kiflezghi M."/>
            <person name="Wade K."/>
            <person name="Ball S.L."/>
            <person name="Bradley K.W."/>
            <person name="Asai D.J."/>
            <person name="Bowman C.A."/>
            <person name="Russell D.A."/>
            <person name="Pope W.H."/>
            <person name="Jacobs-Sera D."/>
            <person name="Hendrix R.W."/>
            <person name="Hatfull G.F."/>
        </authorList>
    </citation>
    <scope>NUCLEOTIDE SEQUENCE [LARGE SCALE GENOMIC DNA]</scope>
</reference>
<proteinExistence type="predicted"/>
<protein>
    <submittedName>
        <fullName evidence="2">Uncharacterized protein</fullName>
    </submittedName>
</protein>
<dbReference type="EMBL" id="JTAI01000022">
    <property type="protein sequence ID" value="PPS93129.1"/>
    <property type="molecule type" value="Genomic_DNA"/>
</dbReference>
<gene>
    <name evidence="2" type="ORF">CHUDEA4_50</name>
    <name evidence="3" type="ORF">GY17_00003225</name>
</gene>
<dbReference type="Proteomes" id="UP001429100">
    <property type="component" value="Unassembled WGS sequence"/>
</dbReference>
<evidence type="ECO:0000256" key="1">
    <source>
        <dbReference type="SAM" id="MobiDB-lite"/>
    </source>
</evidence>
<reference evidence="3 4" key="3">
    <citation type="submission" date="2017-10" db="EMBL/GenBank/DDBJ databases">
        <title>Consistent, comparative and evidence-based genome annotation and re-annotation for the closely-related species, Cryptosporidium parvum, C. hominis and C. tyzzeri.</title>
        <authorList>
            <person name="Baptista R.P."/>
            <person name="Li Y."/>
            <person name="Sateriale A."/>
            <person name="Striepen B."/>
            <person name="Kissinger J.C."/>
        </authorList>
    </citation>
    <scope>NUCLEOTIDE SEQUENCE [LARGE SCALE GENOMIC DNA]</scope>
    <source>
        <strain evidence="3">30976</strain>
    </source>
</reference>
<feature type="region of interest" description="Disordered" evidence="1">
    <location>
        <begin position="156"/>
        <end position="182"/>
    </location>
</feature>